<gene>
    <name evidence="1" type="ORF">GSOID_T00019670001</name>
</gene>
<dbReference type="EMBL" id="FN655434">
    <property type="protein sequence ID" value="CBY39125.1"/>
    <property type="molecule type" value="Genomic_DNA"/>
</dbReference>
<organism evidence="1">
    <name type="scientific">Oikopleura dioica</name>
    <name type="common">Tunicate</name>
    <dbReference type="NCBI Taxonomy" id="34765"/>
    <lineage>
        <taxon>Eukaryota</taxon>
        <taxon>Metazoa</taxon>
        <taxon>Chordata</taxon>
        <taxon>Tunicata</taxon>
        <taxon>Appendicularia</taxon>
        <taxon>Copelata</taxon>
        <taxon>Oikopleuridae</taxon>
        <taxon>Oikopleura</taxon>
    </lineage>
</organism>
<dbReference type="Proteomes" id="UP000011014">
    <property type="component" value="Unassembled WGS sequence"/>
</dbReference>
<name>E4YUI6_OIKDI</name>
<evidence type="ECO:0000313" key="1">
    <source>
        <dbReference type="EMBL" id="CBY39125.1"/>
    </source>
</evidence>
<evidence type="ECO:0008006" key="2">
    <source>
        <dbReference type="Google" id="ProtNLM"/>
    </source>
</evidence>
<proteinExistence type="predicted"/>
<protein>
    <recommendedName>
        <fullName evidence="2">Protein kinase domain-containing protein</fullName>
    </recommendedName>
</protein>
<accession>E4YUI6</accession>
<reference evidence="1" key="1">
    <citation type="journal article" date="2010" name="Science">
        <title>Plasticity of animal genome architecture unmasked by rapid evolution of a pelagic tunicate.</title>
        <authorList>
            <person name="Denoeud F."/>
            <person name="Henriet S."/>
            <person name="Mungpakdee S."/>
            <person name="Aury J.M."/>
            <person name="Da Silva C."/>
            <person name="Brinkmann H."/>
            <person name="Mikhaleva J."/>
            <person name="Olsen L.C."/>
            <person name="Jubin C."/>
            <person name="Canestro C."/>
            <person name="Bouquet J.M."/>
            <person name="Danks G."/>
            <person name="Poulain J."/>
            <person name="Campsteijn C."/>
            <person name="Adamski M."/>
            <person name="Cross I."/>
            <person name="Yadetie F."/>
            <person name="Muffato M."/>
            <person name="Louis A."/>
            <person name="Butcher S."/>
            <person name="Tsagkogeorga G."/>
            <person name="Konrad A."/>
            <person name="Singh S."/>
            <person name="Jensen M.F."/>
            <person name="Cong E.H."/>
            <person name="Eikeseth-Otteraa H."/>
            <person name="Noel B."/>
            <person name="Anthouard V."/>
            <person name="Porcel B.M."/>
            <person name="Kachouri-Lafond R."/>
            <person name="Nishino A."/>
            <person name="Ugolini M."/>
            <person name="Chourrout P."/>
            <person name="Nishida H."/>
            <person name="Aasland R."/>
            <person name="Huzurbazar S."/>
            <person name="Westhof E."/>
            <person name="Delsuc F."/>
            <person name="Lehrach H."/>
            <person name="Reinhardt R."/>
            <person name="Weissenbach J."/>
            <person name="Roy S.W."/>
            <person name="Artiguenave F."/>
            <person name="Postlethwait J.H."/>
            <person name="Manak J.R."/>
            <person name="Thompson E.M."/>
            <person name="Jaillon O."/>
            <person name="Du Pasquier L."/>
            <person name="Boudinot P."/>
            <person name="Liberles D.A."/>
            <person name="Volff J.N."/>
            <person name="Philippe H."/>
            <person name="Lenhard B."/>
            <person name="Roest Crollius H."/>
            <person name="Wincker P."/>
            <person name="Chourrout D."/>
        </authorList>
    </citation>
    <scope>NUCLEOTIDE SEQUENCE [LARGE SCALE GENOMIC DNA]</scope>
</reference>
<dbReference type="SUPFAM" id="SSF56112">
    <property type="entry name" value="Protein kinase-like (PK-like)"/>
    <property type="match status" value="1"/>
</dbReference>
<dbReference type="AlphaFoldDB" id="E4YUI6"/>
<dbReference type="Gene3D" id="3.30.200.20">
    <property type="entry name" value="Phosphorylase Kinase, domain 1"/>
    <property type="match status" value="1"/>
</dbReference>
<dbReference type="InterPro" id="IPR011009">
    <property type="entry name" value="Kinase-like_dom_sf"/>
</dbReference>
<sequence length="51" mass="5785">MLLENVKTSQLDFPHYKRVGDYLLGEKLGEGSFAKVRVGLHVLSGEKVRLR</sequence>